<name>A0A8B8XAQ1_BALMU</name>
<feature type="compositionally biased region" description="Basic and acidic residues" evidence="1">
    <location>
        <begin position="221"/>
        <end position="235"/>
    </location>
</feature>
<feature type="region of interest" description="Disordered" evidence="1">
    <location>
        <begin position="15"/>
        <end position="48"/>
    </location>
</feature>
<gene>
    <name evidence="3" type="primary">LOC118894454</name>
</gene>
<dbReference type="AlphaFoldDB" id="A0A8B8XAQ1"/>
<sequence length="306" mass="32690">MRAGTRLAVRPPCTRVQRGRRQRDGGRGLGGPSWKLRPRRSPAGPCGPALAAGSGPRVCLSHHFLPQGCPAQRPFPAGLGLSSHYSPLSRCLSICGCSDLPGAFHVSSRCLCKENFTRNQGGSAVPGLGGCTSSLGRWPKSPALGRVHAVGAQPARTPHAPPFCLCLPPSSRNQTATLGRRAGPPHPLPGQRCFWDPERETGKSLQPSGQICGEMTSFHPETNRQEGRDLNGRGADKKRRRKASGPLPGNQQVRGTSGGRSELRAPRCGGLTSRLLNKDRTQPLPQIFPLKNTTVQPDIPAMGKWS</sequence>
<protein>
    <submittedName>
        <fullName evidence="3">Uncharacterized protein LOC118894454 isoform X1</fullName>
    </submittedName>
</protein>
<dbReference type="KEGG" id="bmus:118894454"/>
<keyword evidence="2" id="KW-1185">Reference proteome</keyword>
<dbReference type="GeneID" id="118894454"/>
<evidence type="ECO:0000256" key="1">
    <source>
        <dbReference type="SAM" id="MobiDB-lite"/>
    </source>
</evidence>
<reference evidence="3" key="1">
    <citation type="submission" date="2025-08" db="UniProtKB">
        <authorList>
            <consortium name="RefSeq"/>
        </authorList>
    </citation>
    <scope>IDENTIFICATION</scope>
    <source>
        <tissue evidence="3">Epidermis and Blubber</tissue>
    </source>
</reference>
<evidence type="ECO:0000313" key="3">
    <source>
        <dbReference type="RefSeq" id="XP_036706634.1"/>
    </source>
</evidence>
<feature type="region of interest" description="Disordered" evidence="1">
    <location>
        <begin position="175"/>
        <end position="306"/>
    </location>
</feature>
<proteinExistence type="predicted"/>
<organism evidence="2 3">
    <name type="scientific">Balaenoptera musculus</name>
    <name type="common">Blue whale</name>
    <dbReference type="NCBI Taxonomy" id="9771"/>
    <lineage>
        <taxon>Eukaryota</taxon>
        <taxon>Metazoa</taxon>
        <taxon>Chordata</taxon>
        <taxon>Craniata</taxon>
        <taxon>Vertebrata</taxon>
        <taxon>Euteleostomi</taxon>
        <taxon>Mammalia</taxon>
        <taxon>Eutheria</taxon>
        <taxon>Laurasiatheria</taxon>
        <taxon>Artiodactyla</taxon>
        <taxon>Whippomorpha</taxon>
        <taxon>Cetacea</taxon>
        <taxon>Mysticeti</taxon>
        <taxon>Balaenopteridae</taxon>
        <taxon>Balaenoptera</taxon>
    </lineage>
</organism>
<dbReference type="RefSeq" id="XP_036706634.1">
    <property type="nucleotide sequence ID" value="XM_036850739.1"/>
</dbReference>
<dbReference type="Proteomes" id="UP000694857">
    <property type="component" value="Chromosome 4"/>
</dbReference>
<evidence type="ECO:0000313" key="2">
    <source>
        <dbReference type="Proteomes" id="UP000694857"/>
    </source>
</evidence>
<accession>A0A8B8XAQ1</accession>